<sequence length="607" mass="63017">MVAALAMATFVAASPAADGGGIGPDERPNVVLIVADDLGHGDVGFNGRSEWATPHLDALASRGMVLRRFYASACVCGPSRAALMTGKSPGRCGVRGNADDLPAGEVTIAEALADRGYATALFGKWHRGAPAPGEAEAVHPLDQGFGAFFGFLDPYHAAEKYPASLWDGRDRVPSAGYADDLFTDRAVDFIGRHRSGPFLLVLACTAPHHAIVAPAEEVDRHRGRLPESEPGRPHNAHYAGMVTRLDRNVGRVLDALEGHGLSGRTLVVFTSDNGATFEEANLGASAALGSNGPLRGQKRTLWEGGIRVPTVVSWPGRIPTGAVSEAVGVQADLLPTALAAAGGEPDPSWGVEGVDLLPSWAGVGPGPDRTLTWEWRDEGADQRAALRGDLKLVVDRGTPALFDVAADPGERRDLSADRPGDVARLGRELLDRPGPGGLTGSDRRPYAKAPGLLGHQRSPRRASSGGKPPATPVSGDLAALQGRWSASTGPGGGTVVEWEVVNDRASFRVETPEGLTIRAVGSVVVDATADPPALDWVGFRTGAGLPLPPVPSIYRLDGEAFTVRAGGPNGARPTAFAPGDGPLADLVTFRRVVPGPLTASAPGAGLR</sequence>
<gene>
    <name evidence="5" type="primary">atsA_1</name>
    <name evidence="5" type="ORF">ElP_71130</name>
</gene>
<dbReference type="Proteomes" id="UP000317835">
    <property type="component" value="Plasmid pElP_1"/>
</dbReference>
<reference evidence="5 6" key="1">
    <citation type="submission" date="2019-02" db="EMBL/GenBank/DDBJ databases">
        <title>Deep-cultivation of Planctomycetes and their phenomic and genomic characterization uncovers novel biology.</title>
        <authorList>
            <person name="Wiegand S."/>
            <person name="Jogler M."/>
            <person name="Boedeker C."/>
            <person name="Pinto D."/>
            <person name="Vollmers J."/>
            <person name="Rivas-Marin E."/>
            <person name="Kohn T."/>
            <person name="Peeters S.H."/>
            <person name="Heuer A."/>
            <person name="Rast P."/>
            <person name="Oberbeckmann S."/>
            <person name="Bunk B."/>
            <person name="Jeske O."/>
            <person name="Meyerdierks A."/>
            <person name="Storesund J.E."/>
            <person name="Kallscheuer N."/>
            <person name="Luecker S."/>
            <person name="Lage O.M."/>
            <person name="Pohl T."/>
            <person name="Merkel B.J."/>
            <person name="Hornburger P."/>
            <person name="Mueller R.-W."/>
            <person name="Bruemmer F."/>
            <person name="Labrenz M."/>
            <person name="Spormann A.M."/>
            <person name="Op den Camp H."/>
            <person name="Overmann J."/>
            <person name="Amann R."/>
            <person name="Jetten M.S.M."/>
            <person name="Mascher T."/>
            <person name="Medema M.H."/>
            <person name="Devos D.P."/>
            <person name="Kaster A.-K."/>
            <person name="Ovreas L."/>
            <person name="Rohde M."/>
            <person name="Galperin M.Y."/>
            <person name="Jogler C."/>
        </authorList>
    </citation>
    <scope>NUCLEOTIDE SEQUENCE [LARGE SCALE GENOMIC DNA]</scope>
    <source>
        <strain evidence="5 6">ElP</strain>
        <plasmid evidence="6">pelp_1</plasmid>
    </source>
</reference>
<dbReference type="EC" id="3.1.6.1" evidence="5"/>
<evidence type="ECO:0000256" key="1">
    <source>
        <dbReference type="ARBA" id="ARBA00008779"/>
    </source>
</evidence>
<dbReference type="InterPro" id="IPR000917">
    <property type="entry name" value="Sulfatase_N"/>
</dbReference>
<evidence type="ECO:0000313" key="5">
    <source>
        <dbReference type="EMBL" id="QDV39149.1"/>
    </source>
</evidence>
<name>A0A518HE71_9BACT</name>
<evidence type="ECO:0000313" key="6">
    <source>
        <dbReference type="Proteomes" id="UP000317835"/>
    </source>
</evidence>
<keyword evidence="2 5" id="KW-0378">Hydrolase</keyword>
<dbReference type="KEGG" id="tpla:ElP_71130"/>
<dbReference type="Gene3D" id="3.40.720.10">
    <property type="entry name" value="Alkaline Phosphatase, subunit A"/>
    <property type="match status" value="1"/>
</dbReference>
<accession>A0A518HE71</accession>
<proteinExistence type="inferred from homology"/>
<dbReference type="InterPro" id="IPR050738">
    <property type="entry name" value="Sulfatase"/>
</dbReference>
<keyword evidence="5" id="KW-0614">Plasmid</keyword>
<comment type="similarity">
    <text evidence="1">Belongs to the sulfatase family.</text>
</comment>
<feature type="compositionally biased region" description="Basic and acidic residues" evidence="3">
    <location>
        <begin position="410"/>
        <end position="431"/>
    </location>
</feature>
<protein>
    <submittedName>
        <fullName evidence="5">Arylsulfatase</fullName>
        <ecNumber evidence="5">3.1.6.1</ecNumber>
    </submittedName>
</protein>
<feature type="domain" description="Sulfatase N-terminal" evidence="4">
    <location>
        <begin position="28"/>
        <end position="342"/>
    </location>
</feature>
<dbReference type="AlphaFoldDB" id="A0A518HE71"/>
<dbReference type="Pfam" id="PF00884">
    <property type="entry name" value="Sulfatase"/>
    <property type="match status" value="1"/>
</dbReference>
<geneLocation type="plasmid" evidence="6">
    <name>pelp_1</name>
</geneLocation>
<dbReference type="GO" id="GO:0004065">
    <property type="term" value="F:arylsulfatase activity"/>
    <property type="evidence" value="ECO:0007669"/>
    <property type="project" value="UniProtKB-EC"/>
</dbReference>
<keyword evidence="6" id="KW-1185">Reference proteome</keyword>
<dbReference type="InterPro" id="IPR017850">
    <property type="entry name" value="Alkaline_phosphatase_core_sf"/>
</dbReference>
<feature type="region of interest" description="Disordered" evidence="3">
    <location>
        <begin position="410"/>
        <end position="475"/>
    </location>
</feature>
<organism evidence="5 6">
    <name type="scientific">Tautonia plasticadhaerens</name>
    <dbReference type="NCBI Taxonomy" id="2527974"/>
    <lineage>
        <taxon>Bacteria</taxon>
        <taxon>Pseudomonadati</taxon>
        <taxon>Planctomycetota</taxon>
        <taxon>Planctomycetia</taxon>
        <taxon>Isosphaerales</taxon>
        <taxon>Isosphaeraceae</taxon>
        <taxon>Tautonia</taxon>
    </lineage>
</organism>
<dbReference type="PANTHER" id="PTHR42693:SF53">
    <property type="entry name" value="ENDO-4-O-SULFATASE"/>
    <property type="match status" value="1"/>
</dbReference>
<dbReference type="EMBL" id="CP036427">
    <property type="protein sequence ID" value="QDV39149.1"/>
    <property type="molecule type" value="Genomic_DNA"/>
</dbReference>
<evidence type="ECO:0000256" key="2">
    <source>
        <dbReference type="ARBA" id="ARBA00022801"/>
    </source>
</evidence>
<dbReference type="PANTHER" id="PTHR42693">
    <property type="entry name" value="ARYLSULFATASE FAMILY MEMBER"/>
    <property type="match status" value="1"/>
</dbReference>
<evidence type="ECO:0000256" key="3">
    <source>
        <dbReference type="SAM" id="MobiDB-lite"/>
    </source>
</evidence>
<evidence type="ECO:0000259" key="4">
    <source>
        <dbReference type="Pfam" id="PF00884"/>
    </source>
</evidence>
<dbReference type="SUPFAM" id="SSF53649">
    <property type="entry name" value="Alkaline phosphatase-like"/>
    <property type="match status" value="1"/>
</dbReference>
<dbReference type="Gene3D" id="3.30.1120.10">
    <property type="match status" value="1"/>
</dbReference>